<evidence type="ECO:0000256" key="2">
    <source>
        <dbReference type="SAM" id="MobiDB-lite"/>
    </source>
</evidence>
<feature type="compositionally biased region" description="Low complexity" evidence="2">
    <location>
        <begin position="31"/>
        <end position="47"/>
    </location>
</feature>
<dbReference type="PROSITE" id="PS50089">
    <property type="entry name" value="ZF_RING_2"/>
    <property type="match status" value="1"/>
</dbReference>
<keyword evidence="1" id="KW-0479">Metal-binding</keyword>
<keyword evidence="1" id="KW-0863">Zinc-finger</keyword>
<sequence length="323" mass="35472">MASNKRKSYETWTSGPPSGSPSTAYGNSPNALTTPAAKRARTTTNTASDLPVEKRLARFKPKCPQATLDRVERVMQQRFFLVDRERQDQALSERFKILGSTGNVYDVVIDKLPVCTCPDASKGNHCKHLLFVFLKVLDVPITSSLYYQKALLSTELEEIFSHAPKNPTILASQRVREAYAVATGSPSKPSSSQAPPPESKHRSPNGDDCAVCYEAMEGDVALLETILVWCETCHNAVHKECFGQWSNTAKATGSRLTCVYCRAPWPVSKAAGPSTSGGVTISEDGYVNLASIAGISTERDTSTYYNAYRRGFSSYYKGRSHNY</sequence>
<accession>A0A9P6BA12</accession>
<evidence type="ECO:0000256" key="1">
    <source>
        <dbReference type="PROSITE-ProRule" id="PRU00175"/>
    </source>
</evidence>
<name>A0A9P6BA12_9AGAM</name>
<evidence type="ECO:0000313" key="6">
    <source>
        <dbReference type="Proteomes" id="UP000886523"/>
    </source>
</evidence>
<dbReference type="InterPro" id="IPR007527">
    <property type="entry name" value="Znf_SWIM"/>
</dbReference>
<dbReference type="Pfam" id="PF04434">
    <property type="entry name" value="SWIM"/>
    <property type="match status" value="1"/>
</dbReference>
<dbReference type="SUPFAM" id="SSF57850">
    <property type="entry name" value="RING/U-box"/>
    <property type="match status" value="1"/>
</dbReference>
<dbReference type="Gene3D" id="3.30.40.10">
    <property type="entry name" value="Zinc/RING finger domain, C3HC4 (zinc finger)"/>
    <property type="match status" value="1"/>
</dbReference>
<dbReference type="PROSITE" id="PS50966">
    <property type="entry name" value="ZF_SWIM"/>
    <property type="match status" value="1"/>
</dbReference>
<dbReference type="GO" id="GO:0061630">
    <property type="term" value="F:ubiquitin protein ligase activity"/>
    <property type="evidence" value="ECO:0007669"/>
    <property type="project" value="InterPro"/>
</dbReference>
<dbReference type="OrthoDB" id="2122982at2759"/>
<dbReference type="EMBL" id="MU128916">
    <property type="protein sequence ID" value="KAF9519645.1"/>
    <property type="molecule type" value="Genomic_DNA"/>
</dbReference>
<evidence type="ECO:0000259" key="4">
    <source>
        <dbReference type="PROSITE" id="PS50966"/>
    </source>
</evidence>
<feature type="domain" description="RING-type" evidence="3">
    <location>
        <begin position="209"/>
        <end position="262"/>
    </location>
</feature>
<feature type="region of interest" description="Disordered" evidence="2">
    <location>
        <begin position="182"/>
        <end position="204"/>
    </location>
</feature>
<evidence type="ECO:0000259" key="3">
    <source>
        <dbReference type="PROSITE" id="PS50089"/>
    </source>
</evidence>
<organism evidence="5 6">
    <name type="scientific">Hydnum rufescens UP504</name>
    <dbReference type="NCBI Taxonomy" id="1448309"/>
    <lineage>
        <taxon>Eukaryota</taxon>
        <taxon>Fungi</taxon>
        <taxon>Dikarya</taxon>
        <taxon>Basidiomycota</taxon>
        <taxon>Agaricomycotina</taxon>
        <taxon>Agaricomycetes</taxon>
        <taxon>Cantharellales</taxon>
        <taxon>Hydnaceae</taxon>
        <taxon>Hydnum</taxon>
    </lineage>
</organism>
<keyword evidence="1" id="KW-0862">Zinc</keyword>
<dbReference type="InterPro" id="IPR013083">
    <property type="entry name" value="Znf_RING/FYVE/PHD"/>
</dbReference>
<dbReference type="InterPro" id="IPR001841">
    <property type="entry name" value="Znf_RING"/>
</dbReference>
<gene>
    <name evidence="5" type="ORF">BS47DRAFT_1312253</name>
</gene>
<dbReference type="PANTHER" id="PTHR21540:SF0">
    <property type="entry name" value="PHD FAMILY PROTEIN"/>
    <property type="match status" value="1"/>
</dbReference>
<evidence type="ECO:0000313" key="5">
    <source>
        <dbReference type="EMBL" id="KAF9519645.1"/>
    </source>
</evidence>
<proteinExistence type="predicted"/>
<feature type="domain" description="SWIM-type" evidence="4">
    <location>
        <begin position="105"/>
        <end position="137"/>
    </location>
</feature>
<dbReference type="AlphaFoldDB" id="A0A9P6BA12"/>
<dbReference type="PANTHER" id="PTHR21540">
    <property type="entry name" value="RING FINGER AND SWIM DOMAIN-CONTAINING PROTEIN 2"/>
    <property type="match status" value="1"/>
</dbReference>
<dbReference type="Proteomes" id="UP000886523">
    <property type="component" value="Unassembled WGS sequence"/>
</dbReference>
<dbReference type="InterPro" id="IPR039903">
    <property type="entry name" value="Zswim2"/>
</dbReference>
<protein>
    <submittedName>
        <fullName evidence="5">Uncharacterized protein</fullName>
    </submittedName>
</protein>
<reference evidence="5" key="1">
    <citation type="journal article" date="2020" name="Nat. Commun.">
        <title>Large-scale genome sequencing of mycorrhizal fungi provides insights into the early evolution of symbiotic traits.</title>
        <authorList>
            <person name="Miyauchi S."/>
            <person name="Kiss E."/>
            <person name="Kuo A."/>
            <person name="Drula E."/>
            <person name="Kohler A."/>
            <person name="Sanchez-Garcia M."/>
            <person name="Morin E."/>
            <person name="Andreopoulos B."/>
            <person name="Barry K.W."/>
            <person name="Bonito G."/>
            <person name="Buee M."/>
            <person name="Carver A."/>
            <person name="Chen C."/>
            <person name="Cichocki N."/>
            <person name="Clum A."/>
            <person name="Culley D."/>
            <person name="Crous P.W."/>
            <person name="Fauchery L."/>
            <person name="Girlanda M."/>
            <person name="Hayes R.D."/>
            <person name="Keri Z."/>
            <person name="LaButti K."/>
            <person name="Lipzen A."/>
            <person name="Lombard V."/>
            <person name="Magnuson J."/>
            <person name="Maillard F."/>
            <person name="Murat C."/>
            <person name="Nolan M."/>
            <person name="Ohm R.A."/>
            <person name="Pangilinan J."/>
            <person name="Pereira M.F."/>
            <person name="Perotto S."/>
            <person name="Peter M."/>
            <person name="Pfister S."/>
            <person name="Riley R."/>
            <person name="Sitrit Y."/>
            <person name="Stielow J.B."/>
            <person name="Szollosi G."/>
            <person name="Zifcakova L."/>
            <person name="Stursova M."/>
            <person name="Spatafora J.W."/>
            <person name="Tedersoo L."/>
            <person name="Vaario L.M."/>
            <person name="Yamada A."/>
            <person name="Yan M."/>
            <person name="Wang P."/>
            <person name="Xu J."/>
            <person name="Bruns T."/>
            <person name="Baldrian P."/>
            <person name="Vilgalys R."/>
            <person name="Dunand C."/>
            <person name="Henrissat B."/>
            <person name="Grigoriev I.V."/>
            <person name="Hibbett D."/>
            <person name="Nagy L.G."/>
            <person name="Martin F.M."/>
        </authorList>
    </citation>
    <scope>NUCLEOTIDE SEQUENCE</scope>
    <source>
        <strain evidence="5">UP504</strain>
    </source>
</reference>
<keyword evidence="6" id="KW-1185">Reference proteome</keyword>
<dbReference type="GO" id="GO:0008270">
    <property type="term" value="F:zinc ion binding"/>
    <property type="evidence" value="ECO:0007669"/>
    <property type="project" value="UniProtKB-KW"/>
</dbReference>
<comment type="caution">
    <text evidence="5">The sequence shown here is derived from an EMBL/GenBank/DDBJ whole genome shotgun (WGS) entry which is preliminary data.</text>
</comment>
<feature type="region of interest" description="Disordered" evidence="2">
    <location>
        <begin position="1"/>
        <end position="48"/>
    </location>
</feature>